<evidence type="ECO:0000313" key="3">
    <source>
        <dbReference type="EMBL" id="CAG7815236.1"/>
    </source>
</evidence>
<keyword evidence="4" id="KW-1185">Reference proteome</keyword>
<dbReference type="Proteomes" id="UP000708208">
    <property type="component" value="Unassembled WGS sequence"/>
</dbReference>
<dbReference type="Pfam" id="PF06974">
    <property type="entry name" value="WS_DGAT_C"/>
    <property type="match status" value="1"/>
</dbReference>
<feature type="non-terminal residue" evidence="3">
    <location>
        <position position="149"/>
    </location>
</feature>
<gene>
    <name evidence="3" type="ORF">AFUS01_LOCUS25932</name>
</gene>
<feature type="transmembrane region" description="Helical" evidence="1">
    <location>
        <begin position="38"/>
        <end position="57"/>
    </location>
</feature>
<keyword evidence="1" id="KW-0472">Membrane</keyword>
<evidence type="ECO:0000256" key="1">
    <source>
        <dbReference type="SAM" id="Phobius"/>
    </source>
</evidence>
<evidence type="ECO:0000259" key="2">
    <source>
        <dbReference type="Pfam" id="PF06974"/>
    </source>
</evidence>
<proteinExistence type="predicted"/>
<organism evidence="3 4">
    <name type="scientific">Allacma fusca</name>
    <dbReference type="NCBI Taxonomy" id="39272"/>
    <lineage>
        <taxon>Eukaryota</taxon>
        <taxon>Metazoa</taxon>
        <taxon>Ecdysozoa</taxon>
        <taxon>Arthropoda</taxon>
        <taxon>Hexapoda</taxon>
        <taxon>Collembola</taxon>
        <taxon>Symphypleona</taxon>
        <taxon>Sminthuridae</taxon>
        <taxon>Allacma</taxon>
    </lineage>
</organism>
<evidence type="ECO:0000313" key="4">
    <source>
        <dbReference type="Proteomes" id="UP000708208"/>
    </source>
</evidence>
<accession>A0A8J2KCL2</accession>
<feature type="domain" description="O-acyltransferase WSD1 C-terminal" evidence="2">
    <location>
        <begin position="4"/>
        <end position="146"/>
    </location>
</feature>
<comment type="caution">
    <text evidence="3">The sequence shown here is derived from an EMBL/GenBank/DDBJ whole genome shotgun (WGS) entry which is preliminary data.</text>
</comment>
<sequence>GLTNHVNMCAFKWNIRAGSTVERAENIHDKFMEMSQSLATGLLFLISDVLGLMPYYFQNHLSNAMVSGSSVLTTSFPVHEKQGYFDGKNVRRFMAAFGPAGNTVGTTILMGGLNGEQGIIMNIDKRIFPSEKIFDRFGEYVEQELKDLL</sequence>
<name>A0A8J2KCL2_9HEXA</name>
<keyword evidence="1" id="KW-0812">Transmembrane</keyword>
<protein>
    <recommendedName>
        <fullName evidence="2">O-acyltransferase WSD1 C-terminal domain-containing protein</fullName>
    </recommendedName>
</protein>
<keyword evidence="1" id="KW-1133">Transmembrane helix</keyword>
<reference evidence="3" key="1">
    <citation type="submission" date="2021-06" db="EMBL/GenBank/DDBJ databases">
        <authorList>
            <person name="Hodson N. C."/>
            <person name="Mongue J. A."/>
            <person name="Jaron S. K."/>
        </authorList>
    </citation>
    <scope>NUCLEOTIDE SEQUENCE</scope>
</reference>
<dbReference type="InterPro" id="IPR009721">
    <property type="entry name" value="O-acyltransferase_WSD1_C"/>
</dbReference>
<dbReference type="EMBL" id="CAJVCH010339784">
    <property type="protein sequence ID" value="CAG7815236.1"/>
    <property type="molecule type" value="Genomic_DNA"/>
</dbReference>
<dbReference type="OrthoDB" id="619536at2759"/>
<dbReference type="AlphaFoldDB" id="A0A8J2KCL2"/>